<evidence type="ECO:0000313" key="3">
    <source>
        <dbReference type="Proteomes" id="UP001596157"/>
    </source>
</evidence>
<dbReference type="SUPFAM" id="SSF52777">
    <property type="entry name" value="CoA-dependent acyltransferases"/>
    <property type="match status" value="2"/>
</dbReference>
<dbReference type="Gene3D" id="3.30.559.10">
    <property type="entry name" value="Chloramphenicol acetyltransferase-like domain"/>
    <property type="match status" value="1"/>
</dbReference>
<dbReference type="InterPro" id="IPR023213">
    <property type="entry name" value="CAT-like_dom_sf"/>
</dbReference>
<protein>
    <submittedName>
        <fullName evidence="2">Condensation domain-containing protein</fullName>
    </submittedName>
</protein>
<evidence type="ECO:0000259" key="1">
    <source>
        <dbReference type="Pfam" id="PF00668"/>
    </source>
</evidence>
<organism evidence="2 3">
    <name type="scientific">Actinokineospora guangxiensis</name>
    <dbReference type="NCBI Taxonomy" id="1490288"/>
    <lineage>
        <taxon>Bacteria</taxon>
        <taxon>Bacillati</taxon>
        <taxon>Actinomycetota</taxon>
        <taxon>Actinomycetes</taxon>
        <taxon>Pseudonocardiales</taxon>
        <taxon>Pseudonocardiaceae</taxon>
        <taxon>Actinokineospora</taxon>
    </lineage>
</organism>
<feature type="domain" description="Condensation" evidence="1">
    <location>
        <begin position="48"/>
        <end position="335"/>
    </location>
</feature>
<comment type="caution">
    <text evidence="2">The sequence shown here is derived from an EMBL/GenBank/DDBJ whole genome shotgun (WGS) entry which is preliminary data.</text>
</comment>
<accession>A0ABW0EKT5</accession>
<dbReference type="Proteomes" id="UP001596157">
    <property type="component" value="Unassembled WGS sequence"/>
</dbReference>
<dbReference type="InterPro" id="IPR001242">
    <property type="entry name" value="Condensation_dom"/>
</dbReference>
<reference evidence="3" key="1">
    <citation type="journal article" date="2019" name="Int. J. Syst. Evol. Microbiol.">
        <title>The Global Catalogue of Microorganisms (GCM) 10K type strain sequencing project: providing services to taxonomists for standard genome sequencing and annotation.</title>
        <authorList>
            <consortium name="The Broad Institute Genomics Platform"/>
            <consortium name="The Broad Institute Genome Sequencing Center for Infectious Disease"/>
            <person name="Wu L."/>
            <person name="Ma J."/>
        </authorList>
    </citation>
    <scope>NUCLEOTIDE SEQUENCE [LARGE SCALE GENOMIC DNA]</scope>
    <source>
        <strain evidence="3">CCUG 59778</strain>
    </source>
</reference>
<dbReference type="EMBL" id="JBHSKF010000002">
    <property type="protein sequence ID" value="MFC5286564.1"/>
    <property type="molecule type" value="Genomic_DNA"/>
</dbReference>
<proteinExistence type="predicted"/>
<sequence length="423" mass="46083">MAETVTGPLTFGQLSQLRDTASLPPDARYQANVWRAGQLPPGATAAGIRRAVTAIRARHAGLRSCYHLEEFTQTVRPVGDEEQPVAVVAAPAETPAPVFAERLARLLASREVDLTTEEPWRVVVVTEDGRPSHLVTVVHHIAADLWSENLIAADFEHLLGGGEFSTPADSPLELALAQHSPRRHAERTATEDYLREVYTAAAQTPARDRGAAPMVTVNAVLDSRAAVAGAARRAADLRAHSPSFSVPSLVLAAFCHTAHRVLGATDILVHTLSSNRLHPGAATLVGNMVQWAHLVSTHQDGEPFEEFACRLHDNAVRAYRFGCYDVDADDRIRRDVESTIGPIGCEISLNYAQAEPAALPTTAPDLRLRAVPAPYYGGPEFYLMAYYGSHVELTGRTRLERFTHPEMENFLLSLHELLLPSSD</sequence>
<keyword evidence="3" id="KW-1185">Reference proteome</keyword>
<gene>
    <name evidence="2" type="ORF">ACFPM7_05830</name>
</gene>
<name>A0ABW0EKT5_9PSEU</name>
<dbReference type="Pfam" id="PF00668">
    <property type="entry name" value="Condensation"/>
    <property type="match status" value="1"/>
</dbReference>
<dbReference type="RefSeq" id="WP_378244613.1">
    <property type="nucleotide sequence ID" value="NZ_JBHSKF010000002.1"/>
</dbReference>
<dbReference type="Gene3D" id="3.30.559.30">
    <property type="entry name" value="Nonribosomal peptide synthetase, condensation domain"/>
    <property type="match status" value="1"/>
</dbReference>
<evidence type="ECO:0000313" key="2">
    <source>
        <dbReference type="EMBL" id="MFC5286564.1"/>
    </source>
</evidence>